<dbReference type="OrthoDB" id="5815156at2"/>
<evidence type="ECO:0000313" key="2">
    <source>
        <dbReference type="EMBL" id="EGA72098.1"/>
    </source>
</evidence>
<organism evidence="2 3">
    <name type="scientific">Vibrio sinaloensis DSM 21326</name>
    <dbReference type="NCBI Taxonomy" id="945550"/>
    <lineage>
        <taxon>Bacteria</taxon>
        <taxon>Pseudomonadati</taxon>
        <taxon>Pseudomonadota</taxon>
        <taxon>Gammaproteobacteria</taxon>
        <taxon>Vibrionales</taxon>
        <taxon>Vibrionaceae</taxon>
        <taxon>Vibrio</taxon>
        <taxon>Vibrio oreintalis group</taxon>
    </lineage>
</organism>
<dbReference type="AlphaFoldDB" id="E8M1B8"/>
<feature type="signal peptide" evidence="1">
    <location>
        <begin position="1"/>
        <end position="18"/>
    </location>
</feature>
<dbReference type="EMBL" id="AEVT01000006">
    <property type="protein sequence ID" value="EGA72098.1"/>
    <property type="molecule type" value="Genomic_DNA"/>
</dbReference>
<dbReference type="GO" id="GO:0005506">
    <property type="term" value="F:iron ion binding"/>
    <property type="evidence" value="ECO:0007669"/>
    <property type="project" value="InterPro"/>
</dbReference>
<dbReference type="eggNOG" id="COG3909">
    <property type="taxonomic scope" value="Bacteria"/>
</dbReference>
<name>E8M1B8_PHOS4</name>
<dbReference type="GeneID" id="95567467"/>
<dbReference type="Gene3D" id="1.20.120.10">
    <property type="entry name" value="Cytochrome c/b562"/>
    <property type="match status" value="1"/>
</dbReference>
<dbReference type="InterPro" id="IPR010980">
    <property type="entry name" value="Cyt_c/b562"/>
</dbReference>
<comment type="caution">
    <text evidence="2">The sequence shown here is derived from an EMBL/GenBank/DDBJ whole genome shotgun (WGS) entry which is preliminary data.</text>
</comment>
<dbReference type="SUPFAM" id="SSF47175">
    <property type="entry name" value="Cytochromes"/>
    <property type="match status" value="1"/>
</dbReference>
<evidence type="ECO:0000256" key="1">
    <source>
        <dbReference type="SAM" id="SignalP"/>
    </source>
</evidence>
<dbReference type="PROSITE" id="PS51009">
    <property type="entry name" value="CYTCII"/>
    <property type="match status" value="1"/>
</dbReference>
<evidence type="ECO:0008006" key="4">
    <source>
        <dbReference type="Google" id="ProtNLM"/>
    </source>
</evidence>
<dbReference type="GO" id="GO:0020037">
    <property type="term" value="F:heme binding"/>
    <property type="evidence" value="ECO:0007669"/>
    <property type="project" value="InterPro"/>
</dbReference>
<dbReference type="InterPro" id="IPR002321">
    <property type="entry name" value="Cyt_c_II"/>
</dbReference>
<feature type="chain" id="PRO_5003227600" description="Cytochrome c" evidence="1">
    <location>
        <begin position="19"/>
        <end position="143"/>
    </location>
</feature>
<reference evidence="2 3" key="1">
    <citation type="journal article" date="2012" name="Int. J. Syst. Evol. Microbiol.">
        <title>Vibrio caribbeanicus sp. nov., isolated from the marine sponge Scleritoderma cyanea.</title>
        <authorList>
            <person name="Hoffmann M."/>
            <person name="Monday S.R."/>
            <person name="Allard M.W."/>
            <person name="Strain E.A."/>
            <person name="Whittaker P."/>
            <person name="Naum M."/>
            <person name="McCarthy P.J."/>
            <person name="Lopez J.V."/>
            <person name="Fischer M."/>
            <person name="Brown E.W."/>
        </authorList>
    </citation>
    <scope>NUCLEOTIDE SEQUENCE [LARGE SCALE GENOMIC DNA]</scope>
    <source>
        <strain evidence="3">DSMZ 21326</strain>
    </source>
</reference>
<gene>
    <name evidence="2" type="ORF">VISI1226_04819</name>
</gene>
<protein>
    <recommendedName>
        <fullName evidence="4">Cytochrome c</fullName>
    </recommendedName>
</protein>
<proteinExistence type="predicted"/>
<dbReference type="Pfam" id="PF01322">
    <property type="entry name" value="Cytochrom_C_2"/>
    <property type="match status" value="1"/>
</dbReference>
<evidence type="ECO:0000313" key="3">
    <source>
        <dbReference type="Proteomes" id="UP000006228"/>
    </source>
</evidence>
<dbReference type="GO" id="GO:0009055">
    <property type="term" value="F:electron transfer activity"/>
    <property type="evidence" value="ECO:0007669"/>
    <property type="project" value="InterPro"/>
</dbReference>
<keyword evidence="1" id="KW-0732">Signal</keyword>
<dbReference type="Proteomes" id="UP000006228">
    <property type="component" value="Unassembled WGS sequence"/>
</dbReference>
<dbReference type="GO" id="GO:0022900">
    <property type="term" value="P:electron transport chain"/>
    <property type="evidence" value="ECO:0007669"/>
    <property type="project" value="InterPro"/>
</dbReference>
<dbReference type="RefSeq" id="WP_008072783.1">
    <property type="nucleotide sequence ID" value="NZ_AEVT01000006.1"/>
</dbReference>
<accession>E8M1B8</accession>
<sequence length="143" mass="16163">MKVTIVSLLFALPALAVAQTNIDPIDQRQKAFSQIEDVAKQANKTLNGASTDWALLIEQSETLYKNSHTLSSLFPEGSDTGSKAKSDIWLKPEKFEQLLAQMDEGFEALYFASKNQDYKRAQQGLDSAEQTCRNCHRSYRSRW</sequence>